<evidence type="ECO:0000313" key="3">
    <source>
        <dbReference type="EMBL" id="AHY47407.1"/>
    </source>
</evidence>
<evidence type="ECO:0000256" key="1">
    <source>
        <dbReference type="SAM" id="MobiDB-lite"/>
    </source>
</evidence>
<dbReference type="AlphaFoldDB" id="A0A023X4K7"/>
<accession>A0A023X4K7</accession>
<dbReference type="InterPro" id="IPR002123">
    <property type="entry name" value="Plipid/glycerol_acylTrfase"/>
</dbReference>
<sequence>MSGGAPYGPGQAEESVRRVRIPAKNELDTASGGQVRREGRRRGARRGAADPGVELLTRVCAGELLEAFGLDRRNRLVEPAGRLAARGVARKAARYDRLVGERGLGAGGRWALGEATRSATFRGVRAVPTEGPLIVVSNHPGLSDTLALFAAIPRDDLMVIAARRDFLDALPNTRKRLFVLDDGEAAGRTGGLGVVRSATRHLRDGGALLTFPGGRIEPDPAEPSEVAGALASVERWRGNVELFARLVPEARVVPALVRGVLSRRALRNPLVYLRRGERERLWLAATLQMLSPRLHPADVRVDFARPVEGGSPGEVAEAVLRHMRSAILSTG</sequence>
<dbReference type="GO" id="GO:0016746">
    <property type="term" value="F:acyltransferase activity"/>
    <property type="evidence" value="ECO:0007669"/>
    <property type="project" value="InterPro"/>
</dbReference>
<evidence type="ECO:0000259" key="2">
    <source>
        <dbReference type="SMART" id="SM00563"/>
    </source>
</evidence>
<dbReference type="EMBL" id="CP007514">
    <property type="protein sequence ID" value="AHY47407.1"/>
    <property type="molecule type" value="Genomic_DNA"/>
</dbReference>
<dbReference type="eggNOG" id="COG0204">
    <property type="taxonomic scope" value="Bacteria"/>
</dbReference>
<organism evidence="3 4">
    <name type="scientific">Rubrobacter radiotolerans</name>
    <name type="common">Arthrobacter radiotolerans</name>
    <dbReference type="NCBI Taxonomy" id="42256"/>
    <lineage>
        <taxon>Bacteria</taxon>
        <taxon>Bacillati</taxon>
        <taxon>Actinomycetota</taxon>
        <taxon>Rubrobacteria</taxon>
        <taxon>Rubrobacterales</taxon>
        <taxon>Rubrobacteraceae</taxon>
        <taxon>Rubrobacter</taxon>
    </lineage>
</organism>
<protein>
    <recommendedName>
        <fullName evidence="2">Phospholipid/glycerol acyltransferase domain-containing protein</fullName>
    </recommendedName>
</protein>
<keyword evidence="4" id="KW-1185">Reference proteome</keyword>
<feature type="region of interest" description="Disordered" evidence="1">
    <location>
        <begin position="1"/>
        <end position="48"/>
    </location>
</feature>
<dbReference type="STRING" id="42256.RradSPS_2124"/>
<dbReference type="KEGG" id="rrd:RradSPS_2124"/>
<dbReference type="SMART" id="SM00563">
    <property type="entry name" value="PlsC"/>
    <property type="match status" value="1"/>
</dbReference>
<reference evidence="3 4" key="1">
    <citation type="submission" date="2014-03" db="EMBL/GenBank/DDBJ databases">
        <title>Complete genome sequence of the Radio-Resistant Rubrobacter radiotolerans RSPS-4.</title>
        <authorList>
            <person name="Egas C.C."/>
            <person name="Barroso C.C."/>
            <person name="Froufe H.J.C."/>
            <person name="Pacheco J.J."/>
            <person name="Albuquerque L.L."/>
            <person name="da Costa M.M.S."/>
        </authorList>
    </citation>
    <scope>NUCLEOTIDE SEQUENCE [LARGE SCALE GENOMIC DNA]</scope>
    <source>
        <strain evidence="3 4">RSPS-4</strain>
    </source>
</reference>
<evidence type="ECO:0000313" key="4">
    <source>
        <dbReference type="Proteomes" id="UP000025229"/>
    </source>
</evidence>
<feature type="domain" description="Phospholipid/glycerol acyltransferase" evidence="2">
    <location>
        <begin position="133"/>
        <end position="260"/>
    </location>
</feature>
<dbReference type="SUPFAM" id="SSF69593">
    <property type="entry name" value="Glycerol-3-phosphate (1)-acyltransferase"/>
    <property type="match status" value="1"/>
</dbReference>
<dbReference type="Proteomes" id="UP000025229">
    <property type="component" value="Chromosome"/>
</dbReference>
<proteinExistence type="predicted"/>
<gene>
    <name evidence="3" type="ORF">RradSPS_2124</name>
</gene>
<name>A0A023X4K7_RUBRA</name>
<dbReference type="HOGENOM" id="CLU_920961_0_0_11"/>